<keyword evidence="3" id="KW-0540">Nuclease</keyword>
<evidence type="ECO:0000256" key="2">
    <source>
        <dbReference type="ARBA" id="ARBA00006357"/>
    </source>
</evidence>
<dbReference type="EMBL" id="KV454427">
    <property type="protein sequence ID" value="ODQ82146.1"/>
    <property type="molecule type" value="Genomic_DNA"/>
</dbReference>
<organism evidence="8 9">
    <name type="scientific">Babjeviella inositovora NRRL Y-12698</name>
    <dbReference type="NCBI Taxonomy" id="984486"/>
    <lineage>
        <taxon>Eukaryota</taxon>
        <taxon>Fungi</taxon>
        <taxon>Dikarya</taxon>
        <taxon>Ascomycota</taxon>
        <taxon>Saccharomycotina</taxon>
        <taxon>Pichiomycetes</taxon>
        <taxon>Serinales incertae sedis</taxon>
        <taxon>Babjeviella</taxon>
    </lineage>
</organism>
<dbReference type="GO" id="GO:0000467">
    <property type="term" value="P:exonucleolytic trimming to generate mature 3'-end of 5.8S rRNA from tricistronic rRNA transcript (SSU-rRNA, 5.8S rRNA, LSU-rRNA)"/>
    <property type="evidence" value="ECO:0007669"/>
    <property type="project" value="EnsemblFungi"/>
</dbReference>
<evidence type="ECO:0000256" key="5">
    <source>
        <dbReference type="ARBA" id="ARBA00022839"/>
    </source>
</evidence>
<dbReference type="InterPro" id="IPR036397">
    <property type="entry name" value="RNaseH_sf"/>
</dbReference>
<dbReference type="GO" id="GO:0000175">
    <property type="term" value="F:3'-5'-RNA exonuclease activity"/>
    <property type="evidence" value="ECO:0007669"/>
    <property type="project" value="EnsemblFungi"/>
</dbReference>
<evidence type="ECO:0000313" key="9">
    <source>
        <dbReference type="Proteomes" id="UP000094336"/>
    </source>
</evidence>
<keyword evidence="5" id="KW-0269">Exonuclease</keyword>
<keyword evidence="9" id="KW-1185">Reference proteome</keyword>
<evidence type="ECO:0000259" key="7">
    <source>
        <dbReference type="SMART" id="SM00479"/>
    </source>
</evidence>
<dbReference type="PANTHER" id="PTHR12801">
    <property type="entry name" value="RNA EXONUCLEASE REXO1 / RECO3 FAMILY MEMBER-RELATED"/>
    <property type="match status" value="1"/>
</dbReference>
<evidence type="ECO:0000256" key="4">
    <source>
        <dbReference type="ARBA" id="ARBA00022801"/>
    </source>
</evidence>
<dbReference type="PANTHER" id="PTHR12801:SF115">
    <property type="entry name" value="FI18136P1-RELATED"/>
    <property type="match status" value="1"/>
</dbReference>
<sequence length="588" mass="65681">MTKPKRRRSSVQSLSATRKKKFLVPPTIKYDPNYARKKISVSDLRDLILHMLCESYLNIPPPTWCTVTNRAQIQHVVFLFVPGLQPRHFGHTDFVKTVSPQRVAPPCEPREDMPFFRATFDTVWPVVAPGSKETLFSSMHALTNVPLTKKEKDKLKRDPASTKRLVLPDLLMTHGQMTANEYPIHSEMGPEGPKAHGWVETVKFFHEGSHTFALDCEMCLSASGKVLTRISLVDFNDKVLIDEYVKPAEPIVDYLTRYSGISEAILANVTTTLADVQQLLLRTISADDVLIGHSLESDLNVLKVTHPRIIDTSIVYEHVRGPPAKASLKHLASKYLNREIQNNGIHGHSSVEDSQACMDLVKLKLVSGDAFGRNVSDISLFKKLHSDKKRPNRSLVLDGSSVRAGAPTSAETRVRVACDDELVSELLANIEKYDFVLGKLRDIEYASNSPEGVAFDKDLFHEKIAALDARLSALYASLPNDTALLICSGNGDVTDLVRIQNQKRDFQRENEPKRWDEVKDVWNQQHLEALKRATETARDAVFFMTMKSDGSLPESSPSPVDSRESSLTMLMDNKAGSSLSIDEVVIGE</sequence>
<feature type="domain" description="Exonuclease" evidence="7">
    <location>
        <begin position="210"/>
        <end position="370"/>
    </location>
</feature>
<dbReference type="OrthoDB" id="206335at2759"/>
<accession>A0A1E3QWV8</accession>
<dbReference type="GO" id="GO:0034476">
    <property type="term" value="P:U5 snRNA 3'-end processing"/>
    <property type="evidence" value="ECO:0007669"/>
    <property type="project" value="EnsemblFungi"/>
</dbReference>
<evidence type="ECO:0000256" key="1">
    <source>
        <dbReference type="ARBA" id="ARBA00004123"/>
    </source>
</evidence>
<evidence type="ECO:0000256" key="3">
    <source>
        <dbReference type="ARBA" id="ARBA00022722"/>
    </source>
</evidence>
<keyword evidence="4" id="KW-0378">Hydrolase</keyword>
<dbReference type="SMART" id="SM00479">
    <property type="entry name" value="EXOIII"/>
    <property type="match status" value="1"/>
</dbReference>
<gene>
    <name evidence="8" type="ORF">BABINDRAFT_33398</name>
</gene>
<dbReference type="InterPro" id="IPR012337">
    <property type="entry name" value="RNaseH-like_sf"/>
</dbReference>
<dbReference type="GeneID" id="30149486"/>
<dbReference type="GO" id="GO:0042780">
    <property type="term" value="P:tRNA 3'-end processing"/>
    <property type="evidence" value="ECO:0007669"/>
    <property type="project" value="EnsemblFungi"/>
</dbReference>
<dbReference type="Gene3D" id="3.30.420.10">
    <property type="entry name" value="Ribonuclease H-like superfamily/Ribonuclease H"/>
    <property type="match status" value="1"/>
</dbReference>
<dbReference type="FunFam" id="3.30.420.10:FF:000019">
    <property type="entry name" value="RNA exonuclease NEF-sp"/>
    <property type="match status" value="1"/>
</dbReference>
<dbReference type="AlphaFoldDB" id="A0A1E3QWV8"/>
<proteinExistence type="inferred from homology"/>
<dbReference type="CDD" id="cd06145">
    <property type="entry name" value="REX1_like"/>
    <property type="match status" value="1"/>
</dbReference>
<dbReference type="InterPro" id="IPR034922">
    <property type="entry name" value="REX1-like_exo"/>
</dbReference>
<dbReference type="GO" id="GO:0005634">
    <property type="term" value="C:nucleus"/>
    <property type="evidence" value="ECO:0007669"/>
    <property type="project" value="UniProtKB-SubCell"/>
</dbReference>
<reference evidence="9" key="1">
    <citation type="submission" date="2016-05" db="EMBL/GenBank/DDBJ databases">
        <title>Comparative genomics of biotechnologically important yeasts.</title>
        <authorList>
            <consortium name="DOE Joint Genome Institute"/>
            <person name="Riley R."/>
            <person name="Haridas S."/>
            <person name="Wolfe K.H."/>
            <person name="Lopes M.R."/>
            <person name="Hittinger C.T."/>
            <person name="Goker M."/>
            <person name="Salamov A."/>
            <person name="Wisecaver J."/>
            <person name="Long T.M."/>
            <person name="Aerts A.L."/>
            <person name="Barry K."/>
            <person name="Choi C."/>
            <person name="Clum A."/>
            <person name="Coughlan A.Y."/>
            <person name="Deshpande S."/>
            <person name="Douglass A.P."/>
            <person name="Hanson S.J."/>
            <person name="Klenk H.-P."/>
            <person name="Labutti K."/>
            <person name="Lapidus A."/>
            <person name="Lindquist E."/>
            <person name="Lipzen A."/>
            <person name="Meier-Kolthoff J.P."/>
            <person name="Ohm R.A."/>
            <person name="Otillar R.P."/>
            <person name="Pangilinan J."/>
            <person name="Peng Y."/>
            <person name="Rokas A."/>
            <person name="Rosa C.A."/>
            <person name="Scheuner C."/>
            <person name="Sibirny A.A."/>
            <person name="Slot J.C."/>
            <person name="Stielow J.B."/>
            <person name="Sun H."/>
            <person name="Kurtzman C.P."/>
            <person name="Blackwell M."/>
            <person name="Grigoriev I.V."/>
            <person name="Jeffries T.W."/>
        </authorList>
    </citation>
    <scope>NUCLEOTIDE SEQUENCE [LARGE SCALE GENOMIC DNA]</scope>
    <source>
        <strain evidence="9">NRRL Y-12698</strain>
    </source>
</reference>
<protein>
    <recommendedName>
        <fullName evidence="7">Exonuclease domain-containing protein</fullName>
    </recommendedName>
</protein>
<name>A0A1E3QWV8_9ASCO</name>
<evidence type="ECO:0000256" key="6">
    <source>
        <dbReference type="ARBA" id="ARBA00023242"/>
    </source>
</evidence>
<dbReference type="GO" id="GO:0002107">
    <property type="term" value="P:generation of mature 3'-end of 5S rRNA generated by RNA polymerase III"/>
    <property type="evidence" value="ECO:0007669"/>
    <property type="project" value="EnsemblFungi"/>
</dbReference>
<dbReference type="STRING" id="984486.A0A1E3QWV8"/>
<keyword evidence="6" id="KW-0539">Nucleus</keyword>
<evidence type="ECO:0000313" key="8">
    <source>
        <dbReference type="EMBL" id="ODQ82146.1"/>
    </source>
</evidence>
<comment type="similarity">
    <text evidence="2">Belongs to the REXO1/REXO3 family.</text>
</comment>
<dbReference type="GO" id="GO:0003676">
    <property type="term" value="F:nucleic acid binding"/>
    <property type="evidence" value="ECO:0007669"/>
    <property type="project" value="InterPro"/>
</dbReference>
<dbReference type="Proteomes" id="UP000094336">
    <property type="component" value="Unassembled WGS sequence"/>
</dbReference>
<comment type="subcellular location">
    <subcellularLocation>
        <location evidence="1">Nucleus</location>
    </subcellularLocation>
</comment>
<dbReference type="SUPFAM" id="SSF53098">
    <property type="entry name" value="Ribonuclease H-like"/>
    <property type="match status" value="1"/>
</dbReference>
<dbReference type="InterPro" id="IPR013520">
    <property type="entry name" value="Ribonucl_H"/>
</dbReference>
<dbReference type="InterPro" id="IPR047021">
    <property type="entry name" value="REXO1/3/4-like"/>
</dbReference>
<dbReference type="Pfam" id="PF00929">
    <property type="entry name" value="RNase_T"/>
    <property type="match status" value="1"/>
</dbReference>
<dbReference type="RefSeq" id="XP_018987474.1">
    <property type="nucleotide sequence ID" value="XM_019131633.1"/>
</dbReference>